<dbReference type="AlphaFoldDB" id="A0A255GPY2"/>
<dbReference type="InterPro" id="IPR046253">
    <property type="entry name" value="DUF6286"/>
</dbReference>
<feature type="transmembrane region" description="Helical" evidence="1">
    <location>
        <begin position="20"/>
        <end position="45"/>
    </location>
</feature>
<evidence type="ECO:0000313" key="4">
    <source>
        <dbReference type="Proteomes" id="UP000215896"/>
    </source>
</evidence>
<evidence type="ECO:0000313" key="3">
    <source>
        <dbReference type="EMBL" id="OYO17641.1"/>
    </source>
</evidence>
<dbReference type="OrthoDB" id="4794472at2"/>
<organism evidence="3 4">
    <name type="scientific">Enemella evansiae</name>
    <dbReference type="NCBI Taxonomy" id="2016499"/>
    <lineage>
        <taxon>Bacteria</taxon>
        <taxon>Bacillati</taxon>
        <taxon>Actinomycetota</taxon>
        <taxon>Actinomycetes</taxon>
        <taxon>Propionibacteriales</taxon>
        <taxon>Propionibacteriaceae</taxon>
        <taxon>Enemella</taxon>
    </lineage>
</organism>
<evidence type="ECO:0000256" key="1">
    <source>
        <dbReference type="SAM" id="Phobius"/>
    </source>
</evidence>
<proteinExistence type="predicted"/>
<feature type="domain" description="DUF6286" evidence="2">
    <location>
        <begin position="75"/>
        <end position="179"/>
    </location>
</feature>
<keyword evidence="4" id="KW-1185">Reference proteome</keyword>
<sequence>MSATPRRLSRRPARVIPVTILAVVLVAIGALGAWILGTLLVTGTWPAQAVGPINSTAGTRLDSPAAITAAGVLAVLGLIMVLAAIIPGKRSKVDILGGDVPGETVISDRDLARRIRLRTEQIDGVHSTQAHVSPRRAEVTVRTVVDDVAPVREATRAAAEQAVAELRPTAPMRTQVRVQRMK</sequence>
<keyword evidence="1" id="KW-1133">Transmembrane helix</keyword>
<accession>A0A255GPY2</accession>
<evidence type="ECO:0000259" key="2">
    <source>
        <dbReference type="Pfam" id="PF19803"/>
    </source>
</evidence>
<dbReference type="RefSeq" id="WP_094356685.1">
    <property type="nucleotide sequence ID" value="NZ_NMVK01000009.1"/>
</dbReference>
<dbReference type="Pfam" id="PF19803">
    <property type="entry name" value="DUF6286"/>
    <property type="match status" value="1"/>
</dbReference>
<gene>
    <name evidence="3" type="ORF">CGZ94_01775</name>
</gene>
<protein>
    <submittedName>
        <fullName evidence="3">Alkaline shock response membrane anchor protein AmaP</fullName>
    </submittedName>
</protein>
<reference evidence="3 4" key="1">
    <citation type="submission" date="2017-07" db="EMBL/GenBank/DDBJ databases">
        <title>Draft whole genome sequences of clinical Proprionibacteriaceae strains.</title>
        <authorList>
            <person name="Bernier A.-M."/>
            <person name="Bernard K."/>
            <person name="Domingo M.-C."/>
        </authorList>
    </citation>
    <scope>NUCLEOTIDE SEQUENCE [LARGE SCALE GENOMIC DNA]</scope>
    <source>
        <strain evidence="3 4">NML 030167</strain>
    </source>
</reference>
<comment type="caution">
    <text evidence="3">The sequence shown here is derived from an EMBL/GenBank/DDBJ whole genome shotgun (WGS) entry which is preliminary data.</text>
</comment>
<accession>A0A4R6LQG1</accession>
<keyword evidence="1" id="KW-0472">Membrane</keyword>
<keyword evidence="1" id="KW-0812">Transmembrane</keyword>
<dbReference type="EMBL" id="NMVO01000001">
    <property type="protein sequence ID" value="OYO17641.1"/>
    <property type="molecule type" value="Genomic_DNA"/>
</dbReference>
<name>A0A255GPY2_9ACTN</name>
<dbReference type="Proteomes" id="UP000215896">
    <property type="component" value="Unassembled WGS sequence"/>
</dbReference>
<feature type="transmembrane region" description="Helical" evidence="1">
    <location>
        <begin position="65"/>
        <end position="86"/>
    </location>
</feature>